<keyword evidence="4" id="KW-1185">Reference proteome</keyword>
<protein>
    <submittedName>
        <fullName evidence="3">Response regulator</fullName>
    </submittedName>
</protein>
<evidence type="ECO:0000256" key="1">
    <source>
        <dbReference type="PROSITE-ProRule" id="PRU00169"/>
    </source>
</evidence>
<dbReference type="SUPFAM" id="SSF52172">
    <property type="entry name" value="CheY-like"/>
    <property type="match status" value="1"/>
</dbReference>
<dbReference type="Pfam" id="PF00072">
    <property type="entry name" value="Response_reg"/>
    <property type="match status" value="1"/>
</dbReference>
<dbReference type="Gene3D" id="1.10.10.60">
    <property type="entry name" value="Homeodomain-like"/>
    <property type="match status" value="1"/>
</dbReference>
<dbReference type="InterPro" id="IPR002197">
    <property type="entry name" value="HTH_Fis"/>
</dbReference>
<dbReference type="InterPro" id="IPR001789">
    <property type="entry name" value="Sig_transdc_resp-reg_receiver"/>
</dbReference>
<dbReference type="SMART" id="SM00448">
    <property type="entry name" value="REC"/>
    <property type="match status" value="1"/>
</dbReference>
<reference evidence="3 4" key="1">
    <citation type="submission" date="2021-08" db="EMBL/GenBank/DDBJ databases">
        <title>Comparative Genomics Analysis of the Genus Qipengyuania Reveals Extensive Genetic Diversity and Metabolic Versatility, Including the Description of Fifteen Novel Species.</title>
        <authorList>
            <person name="Liu Y."/>
        </authorList>
    </citation>
    <scope>NUCLEOTIDE SEQUENCE [LARGE SCALE GENOMIC DNA]</scope>
    <source>
        <strain evidence="3 4">GH25</strain>
    </source>
</reference>
<dbReference type="InterPro" id="IPR011006">
    <property type="entry name" value="CheY-like_superfamily"/>
</dbReference>
<gene>
    <name evidence="3" type="ORF">K3177_14925</name>
</gene>
<proteinExistence type="predicted"/>
<feature type="domain" description="Response regulatory" evidence="2">
    <location>
        <begin position="6"/>
        <end position="116"/>
    </location>
</feature>
<dbReference type="PRINTS" id="PR01590">
    <property type="entry name" value="HTHFIS"/>
</dbReference>
<dbReference type="Proteomes" id="UP000776651">
    <property type="component" value="Unassembled WGS sequence"/>
</dbReference>
<dbReference type="SUPFAM" id="SSF46689">
    <property type="entry name" value="Homeodomain-like"/>
    <property type="match status" value="1"/>
</dbReference>
<evidence type="ECO:0000259" key="2">
    <source>
        <dbReference type="PROSITE" id="PS50110"/>
    </source>
</evidence>
<dbReference type="Gene3D" id="3.40.50.2300">
    <property type="match status" value="1"/>
</dbReference>
<evidence type="ECO:0000313" key="4">
    <source>
        <dbReference type="Proteomes" id="UP000776651"/>
    </source>
</evidence>
<dbReference type="EMBL" id="JAIGNQ010000004">
    <property type="protein sequence ID" value="MBX7489799.1"/>
    <property type="molecule type" value="Genomic_DNA"/>
</dbReference>
<dbReference type="RefSeq" id="WP_221598869.1">
    <property type="nucleotide sequence ID" value="NZ_JAIGNQ010000004.1"/>
</dbReference>
<sequence length="172" mass="18719">MTSPAQVLILDGDPCFRAKLENDFRSSGYLVTHAQSLPEPVDRHLDYAVINVKLGTGSGLTALARILGSSPDTTVVMISSFASIALAVECIKMGATDFLLKPCTGDEIEAAFFEIGRPAIAGSSRPVTIKTLEWESINRTLAETKFNISETARRLGMHRRTLARKLAKRLVN</sequence>
<dbReference type="InterPro" id="IPR009057">
    <property type="entry name" value="Homeodomain-like_sf"/>
</dbReference>
<name>A0ABS7JK74_9SPHN</name>
<dbReference type="Pfam" id="PF02954">
    <property type="entry name" value="HTH_8"/>
    <property type="match status" value="1"/>
</dbReference>
<comment type="caution">
    <text evidence="1">Lacks conserved residue(s) required for the propagation of feature annotation.</text>
</comment>
<comment type="caution">
    <text evidence="3">The sequence shown here is derived from an EMBL/GenBank/DDBJ whole genome shotgun (WGS) entry which is preliminary data.</text>
</comment>
<organism evidence="3 4">
    <name type="scientific">Qipengyuania pacifica</name>
    <dbReference type="NCBI Taxonomy" id="2860199"/>
    <lineage>
        <taxon>Bacteria</taxon>
        <taxon>Pseudomonadati</taxon>
        <taxon>Pseudomonadota</taxon>
        <taxon>Alphaproteobacteria</taxon>
        <taxon>Sphingomonadales</taxon>
        <taxon>Erythrobacteraceae</taxon>
        <taxon>Qipengyuania</taxon>
    </lineage>
</organism>
<accession>A0ABS7JK74</accession>
<dbReference type="PROSITE" id="PS50110">
    <property type="entry name" value="RESPONSE_REGULATORY"/>
    <property type="match status" value="1"/>
</dbReference>
<evidence type="ECO:0000313" key="3">
    <source>
        <dbReference type="EMBL" id="MBX7489799.1"/>
    </source>
</evidence>